<sequence length="384" mass="42409">MNHISKHWMLDPDVAFLNHGSFGACPIAVLRIQEEFRNRLEQQPLRFLGREFEKLLDRARDGLAEFVGASSEELVFVPNATTGVNAVLRSLTFSPTDELLTTSQEYNACRNALDFVADRSGAKVVVADIPFPIASPSQVIEAVLAKVTERTRLALIDHVVSQTGLVFPIAQIVQALSNLGIDTLIDGAHAPGMVDLNLTNLGATYYASTCHKWLCAPKGAAFLYVKKEKQAEIRPLTISHGANSPRRDRSKFHLEFDWMGTDDPTAYLTVPSAIAYMGSLLPGGWDEIRAKNRDKAIAARKQLCEMLNVAPPCPEEMIGALATIPLPNGSYVELQDALLEKFNIEVPIVPFPQVPQRLVRISAQLYNTPEQYEYLGNSLLTLIQ</sequence>
<dbReference type="PANTHER" id="PTHR43092">
    <property type="entry name" value="L-CYSTEINE DESULFHYDRASE"/>
    <property type="match status" value="1"/>
</dbReference>
<dbReference type="PROSITE" id="PS51257">
    <property type="entry name" value="PROKAR_LIPOPROTEIN"/>
    <property type="match status" value="1"/>
</dbReference>
<evidence type="ECO:0000256" key="1">
    <source>
        <dbReference type="ARBA" id="ARBA00022898"/>
    </source>
</evidence>
<reference evidence="3 4" key="1">
    <citation type="submission" date="2017-06" db="EMBL/GenBank/DDBJ databases">
        <title>Genome sequencing of cyanobaciteial culture collection at National Institute for Environmental Studies (NIES).</title>
        <authorList>
            <person name="Hirose Y."/>
            <person name="Shimura Y."/>
            <person name="Fujisawa T."/>
            <person name="Nakamura Y."/>
            <person name="Kawachi M."/>
        </authorList>
    </citation>
    <scope>NUCLEOTIDE SEQUENCE [LARGE SCALE GENOMIC DNA]</scope>
    <source>
        <strain evidence="3 4">NIES-2135</strain>
    </source>
</reference>
<dbReference type="InterPro" id="IPR015424">
    <property type="entry name" value="PyrdxlP-dep_Trfase"/>
</dbReference>
<dbReference type="Gene3D" id="3.90.1150.10">
    <property type="entry name" value="Aspartate Aminotransferase, domain 1"/>
    <property type="match status" value="1"/>
</dbReference>
<name>A0A1Z4JQP7_LEPBY</name>
<dbReference type="Gene3D" id="3.40.640.10">
    <property type="entry name" value="Type I PLP-dependent aspartate aminotransferase-like (Major domain)"/>
    <property type="match status" value="1"/>
</dbReference>
<feature type="domain" description="Aminotransferase class V" evidence="2">
    <location>
        <begin position="47"/>
        <end position="371"/>
    </location>
</feature>
<accession>A0A1Z4JQP7</accession>
<dbReference type="AlphaFoldDB" id="A0A1Z4JQP7"/>
<proteinExistence type="predicted"/>
<dbReference type="InterPro" id="IPR015421">
    <property type="entry name" value="PyrdxlP-dep_Trfase_major"/>
</dbReference>
<keyword evidence="1" id="KW-0663">Pyridoxal phosphate</keyword>
<dbReference type="Proteomes" id="UP000217895">
    <property type="component" value="Chromosome"/>
</dbReference>
<dbReference type="PANTHER" id="PTHR43092:SF2">
    <property type="entry name" value="HERCYNYLCYSTEINE SULFOXIDE LYASE"/>
    <property type="match status" value="1"/>
</dbReference>
<evidence type="ECO:0000259" key="2">
    <source>
        <dbReference type="Pfam" id="PF00266"/>
    </source>
</evidence>
<protein>
    <submittedName>
        <fullName evidence="3">Isopenicillin-N epimerase</fullName>
    </submittedName>
</protein>
<dbReference type="InterPro" id="IPR015422">
    <property type="entry name" value="PyrdxlP-dep_Trfase_small"/>
</dbReference>
<dbReference type="InterPro" id="IPR000192">
    <property type="entry name" value="Aminotrans_V_dom"/>
</dbReference>
<evidence type="ECO:0000313" key="3">
    <source>
        <dbReference type="EMBL" id="BAY59095.1"/>
    </source>
</evidence>
<keyword evidence="4" id="KW-1185">Reference proteome</keyword>
<gene>
    <name evidence="3" type="ORF">NIES2135_59710</name>
</gene>
<dbReference type="EMBL" id="AP018203">
    <property type="protein sequence ID" value="BAY59095.1"/>
    <property type="molecule type" value="Genomic_DNA"/>
</dbReference>
<dbReference type="Pfam" id="PF00266">
    <property type="entry name" value="Aminotran_5"/>
    <property type="match status" value="1"/>
</dbReference>
<evidence type="ECO:0000313" key="4">
    <source>
        <dbReference type="Proteomes" id="UP000217895"/>
    </source>
</evidence>
<dbReference type="SUPFAM" id="SSF53383">
    <property type="entry name" value="PLP-dependent transferases"/>
    <property type="match status" value="1"/>
</dbReference>
<organism evidence="3 4">
    <name type="scientific">Leptolyngbya boryana NIES-2135</name>
    <dbReference type="NCBI Taxonomy" id="1973484"/>
    <lineage>
        <taxon>Bacteria</taxon>
        <taxon>Bacillati</taxon>
        <taxon>Cyanobacteriota</taxon>
        <taxon>Cyanophyceae</taxon>
        <taxon>Leptolyngbyales</taxon>
        <taxon>Leptolyngbyaceae</taxon>
        <taxon>Leptolyngbya group</taxon>
        <taxon>Leptolyngbya</taxon>
    </lineage>
</organism>